<dbReference type="GO" id="GO:0006351">
    <property type="term" value="P:DNA-templated transcription"/>
    <property type="evidence" value="ECO:0007669"/>
    <property type="project" value="InterPro"/>
</dbReference>
<evidence type="ECO:0000256" key="10">
    <source>
        <dbReference type="ARBA" id="ARBA00023163"/>
    </source>
</evidence>
<keyword evidence="10" id="KW-0804">Transcription</keyword>
<accession>A0A6N3FAK2</accession>
<dbReference type="Pfam" id="PF04998">
    <property type="entry name" value="RNA_pol_Rpb1_5"/>
    <property type="match status" value="1"/>
</dbReference>
<sequence length="2393" mass="269637">MSGEFIELKRGLPDLIKGCGVETEMYKIDYEYIPTSESNEVDQTVSEYVSVVVQIKNKMTGQAIRHSATLLEVPVETPFGYKINGTFYTPMGVDMRAPGWYITHQGKDNKGNPNLICEFIPLAGLRITMDSRYSDINVMIGSQKKKDNKIPIGVFLKALTGKTYKELALKLGVKNKYVVSSLINEPSRDECIDKTLSCLVSKVDILPGEYKYKELMRRIYHNKFMKTGNARQRTERNCSFQSRALYKELAKPVLGYEKGITLTNEILKEIDDSGIDTLFVSYNHKVYELKKYALGEEDLSEQELLNLVNMYAVAKDGYPTLDDRYELFNRKIDSYKDLVYELLEASLLEINDQVSQLFLYYDVDANLKNLELRHIDIDRLINRIKSSSTDAQTSETTNFIAVESKKQKVVADYSGRAGEDMIKVKDSDLGIFDTFQQPESKKVGLVNYLTMTAQKGEDGVYRSTYVPVKDGVADSAPVLLGPYEITNSYIAPWEEDLTKSKVRCYYNGRVVNVPREKVQYQEYSALNNLSLPTAIIPFMNFDNGKRLVMSDNQSKQTLLTLKRSRPMVSTGVAGLYDYGVVRAKTILEKYFLENQGYVKYFYEDFIQLPIKLKTTDLSTPGYRKLCFHVVGDEEILIDYTIPFCRKTTDNSLAQYEIKSAKDFIYQGDDIVVYDNSFDIDKYDLDCFVDMGHMKVEDNEVFNTDLSLGNNLNIAYKTFGSTNLDDGITISAGILGTNMYAHVYMYEVKAELKDGEYFGTLGRLKNFEKTGLPKVGTFLKPKSIAISKYLETETGVKDTSIRLDNITEGEVIQATISGKFATVIIAKICEIAVGDKLTGNHGNKGVVARIVPESWMPYTEDGTVMDLCLNPLGIPSRMNEGQLMEGIMGLALKRLGKKAVISPGFKDSINLVREYAEKAGVKPEYLYDGRTGQKFDRPSTYVVSYIKKLSHTAISKSNSTGITNNINPTTMQSVKGKKAGGGQTIGEMEMWALASMGALQVMQEFMTIQSDDIGSRRAIEQYAEGASEDVFDNKNNNNDSALYAVLRPMGVDIVNGEDGSYNLKIMTDKDICALARKPIENHKDSLHDPDIFGFTQDPKMLPLARQKWGYMNLHCEIVNPLWIYKGKVPKLLIVNEIYKDDDGIQKERDIALNNTILRDIIEGKKFISVSEDRHSVNYCTKGDFDGYVWTTGMPAVVSAFKNCSLSKAKEFWQDSYASLNPNPEEEYKLLQLLTTIELIEKNNMDLKDFVISHYPIMPKTFRLPIDGRSADFDLYYEQIIAKVQANKNVEQSTEIFKKITGFIGLDPKYELPADKKARTLLTYFTGKGQDNQNGFIRDKMLTKIIYQSMRTVIVPAEEGTITPLQIGLPYTLAVNCLRTFIRVEVKKKYDRIKALSDEDPVVVDEFIDAVVNKDDDIIGSMLDLNAEESLDLLRGARKFIKEYIEENAVASAGRQPTLHKFGIRGFRVVLFDDNAMHIHPLVCSGYNADFDGDQMWAALSITKSAGREVLEKMSPSVDMINPKDGSFVLNPTQDILLGCYLSTMLFENKLSIEGDSRYDSENIVYYNNLEMLKFDFESKNIRPQVLVVYKHTNDKLYLSTAGRILFNSLIPGAFTEEVFTNTLNIPFIKNENYCELKFDGLIRKKVDKSIELRTYAMSDVVKHVYSQLSGEQTCLVLDDILKFGVFSCDTSGISLGLEDFIEHPEIDKMISESEKIIDKIHKYFELGLITEYDRKASSTKIYKYMLKHIESTLLDYYSRNNNLFIIMDSGARGNLAQLMQTCGLIGIQAKTNNESLESPVLSNYIRGMSSSDQRLVSYGTRMGVSSVQLDTAKAGELTRNSVYTLSNFKIVEHDCGNEDNEVKVLYSDELLSSELSGQALPLIDVLGLELDPTDENYDKLVTLDGEKITTNTIYYIKKNRIRTVKTMSGVIRIRYKLSTLFRNLMLHRVGRELEYLEGSSFKGLAVETKPAEGIITKKTLDWIEDKNLTTIKARTMLDCHSVGGVCAKCYGIKETNNKYPRIGENIGVTAAQAVGEPATQLNLGRINQGGAAEGSVANGVETFKSYVNGSVPQKGARAIIANSTGYVKVSEMGKDYVLIENGKRRFKVHKSMCLVKDNEYVERGDTLADGVINVNDIHLDDDLGTIRKRQIELLTIFYDIFMNNGIDISVRNFECIVRVQTSLVRITGSSDEKFKPGCSYFLQELLQGADDSVKFYHRVENTTNVINKYAGFTTNLSFVNFAENLANMTLIPDKQSCKERGFLGQIIAGEDVTRQTPKHMNTLDFNTVDSSDEFSNIDDSSFENIESIIKVETLQDDFASLESLDLFADLDSLMGNMDSNEADNKEETGDLMTSHSFDDELDLLDEDDDSDIASPQNLSNENYTTVKRSSSFSE</sequence>
<evidence type="ECO:0000256" key="11">
    <source>
        <dbReference type="SAM" id="MobiDB-lite"/>
    </source>
</evidence>
<dbReference type="InterPro" id="IPR007120">
    <property type="entry name" value="DNA-dir_RNAP_su2_dom"/>
</dbReference>
<dbReference type="Pfam" id="PF00623">
    <property type="entry name" value="RNA_pol_Rpb1_2"/>
    <property type="match status" value="1"/>
</dbReference>
<dbReference type="EMBL" id="CACRTV010000057">
    <property type="protein sequence ID" value="VYU48916.1"/>
    <property type="molecule type" value="Genomic_DNA"/>
</dbReference>
<dbReference type="InterPro" id="IPR042102">
    <property type="entry name" value="RNA_pol_Rpb1_3_sf"/>
</dbReference>
<evidence type="ECO:0000256" key="4">
    <source>
        <dbReference type="ARBA" id="ARBA00012418"/>
    </source>
</evidence>
<keyword evidence="6 13" id="KW-0240">DNA-directed RNA polymerase</keyword>
<dbReference type="InterPro" id="IPR000722">
    <property type="entry name" value="RNA_pol_asu"/>
</dbReference>
<dbReference type="Gene3D" id="2.40.270.10">
    <property type="entry name" value="DNA-directed RNA polymerase, subunit 2, domain 6"/>
    <property type="match status" value="1"/>
</dbReference>
<dbReference type="GO" id="GO:0000428">
    <property type="term" value="C:DNA-directed RNA polymerase complex"/>
    <property type="evidence" value="ECO:0007669"/>
    <property type="project" value="UniProtKB-KW"/>
</dbReference>
<evidence type="ECO:0000256" key="9">
    <source>
        <dbReference type="ARBA" id="ARBA00022723"/>
    </source>
</evidence>
<dbReference type="PROSITE" id="PS01166">
    <property type="entry name" value="RNA_POL_BETA"/>
    <property type="match status" value="1"/>
</dbReference>
<keyword evidence="7 13" id="KW-0808">Transferase</keyword>
<dbReference type="Pfam" id="PF04983">
    <property type="entry name" value="RNA_pol_Rpb1_3"/>
    <property type="match status" value="1"/>
</dbReference>
<evidence type="ECO:0000313" key="13">
    <source>
        <dbReference type="EMBL" id="VYU48916.1"/>
    </source>
</evidence>
<dbReference type="Gene3D" id="1.10.274.100">
    <property type="entry name" value="RNA polymerase Rpb1, domain 3"/>
    <property type="match status" value="1"/>
</dbReference>
<evidence type="ECO:0000259" key="12">
    <source>
        <dbReference type="SMART" id="SM00663"/>
    </source>
</evidence>
<dbReference type="Pfam" id="PF00562">
    <property type="entry name" value="RNA_pol_Rpb2_6"/>
    <property type="match status" value="1"/>
</dbReference>
<dbReference type="Gene3D" id="2.40.50.100">
    <property type="match status" value="1"/>
</dbReference>
<keyword evidence="9" id="KW-0479">Metal-binding</keyword>
<comment type="similarity">
    <text evidence="3">In the C-terminal section; belongs to the RNA polymerase beta' chain family.</text>
</comment>
<dbReference type="Gene3D" id="1.10.132.30">
    <property type="match status" value="1"/>
</dbReference>
<evidence type="ECO:0000256" key="1">
    <source>
        <dbReference type="ARBA" id="ARBA00004026"/>
    </source>
</evidence>
<dbReference type="RefSeq" id="WP_156561823.1">
    <property type="nucleotide sequence ID" value="NZ_CACRTV010000057.1"/>
</dbReference>
<dbReference type="InterPro" id="IPR006592">
    <property type="entry name" value="RNA_pol_N"/>
</dbReference>
<feature type="domain" description="RNA polymerase N-terminal" evidence="12">
    <location>
        <begin position="1246"/>
        <end position="1542"/>
    </location>
</feature>
<comment type="similarity">
    <text evidence="2">In the N-terminal section; belongs to the RNA polymerase beta chain family.</text>
</comment>
<name>A0A6N3FAK2_9CLOT</name>
<dbReference type="InterPro" id="IPR045867">
    <property type="entry name" value="DNA-dir_RpoC_beta_prime"/>
</dbReference>
<dbReference type="InterPro" id="IPR038120">
    <property type="entry name" value="Rpb1_funnel_sf"/>
</dbReference>
<dbReference type="Gene3D" id="1.10.1790.20">
    <property type="match status" value="1"/>
</dbReference>
<evidence type="ECO:0000256" key="3">
    <source>
        <dbReference type="ARBA" id="ARBA00009839"/>
    </source>
</evidence>
<evidence type="ECO:0000256" key="2">
    <source>
        <dbReference type="ARBA" id="ARBA00007616"/>
    </source>
</evidence>
<dbReference type="GO" id="GO:0003677">
    <property type="term" value="F:DNA binding"/>
    <property type="evidence" value="ECO:0007669"/>
    <property type="project" value="InterPro"/>
</dbReference>
<dbReference type="GO" id="GO:0003899">
    <property type="term" value="F:DNA-directed RNA polymerase activity"/>
    <property type="evidence" value="ECO:0007669"/>
    <property type="project" value="UniProtKB-EC"/>
</dbReference>
<evidence type="ECO:0000256" key="7">
    <source>
        <dbReference type="ARBA" id="ARBA00022679"/>
    </source>
</evidence>
<dbReference type="Gene3D" id="3.30.1490.180">
    <property type="entry name" value="RNA polymerase ii"/>
    <property type="match status" value="1"/>
</dbReference>
<dbReference type="InterPro" id="IPR007121">
    <property type="entry name" value="RNA_pol_bsu_CS"/>
</dbReference>
<dbReference type="Gene3D" id="2.40.40.20">
    <property type="match status" value="1"/>
</dbReference>
<feature type="region of interest" description="Disordered" evidence="11">
    <location>
        <begin position="2364"/>
        <end position="2393"/>
    </location>
</feature>
<evidence type="ECO:0000256" key="5">
    <source>
        <dbReference type="ARBA" id="ARBA00018273"/>
    </source>
</evidence>
<dbReference type="EC" id="2.7.7.6" evidence="4"/>
<feature type="compositionally biased region" description="Polar residues" evidence="11">
    <location>
        <begin position="2372"/>
        <end position="2393"/>
    </location>
</feature>
<dbReference type="Gene3D" id="3.90.1800.10">
    <property type="entry name" value="RNA polymerase alpha subunit dimerisation domain"/>
    <property type="match status" value="1"/>
</dbReference>
<dbReference type="PANTHER" id="PTHR19376">
    <property type="entry name" value="DNA-DIRECTED RNA POLYMERASE"/>
    <property type="match status" value="1"/>
</dbReference>
<dbReference type="GO" id="GO:0046872">
    <property type="term" value="F:metal ion binding"/>
    <property type="evidence" value="ECO:0007669"/>
    <property type="project" value="UniProtKB-KW"/>
</dbReference>
<dbReference type="Gene3D" id="3.90.1100.10">
    <property type="match status" value="1"/>
</dbReference>
<evidence type="ECO:0000256" key="8">
    <source>
        <dbReference type="ARBA" id="ARBA00022695"/>
    </source>
</evidence>
<proteinExistence type="inferred from homology"/>
<dbReference type="InterPro" id="IPR007081">
    <property type="entry name" value="RNA_pol_Rpb1_5"/>
</dbReference>
<keyword evidence="8 13" id="KW-0548">Nucleotidyltransferase</keyword>
<reference evidence="13" key="1">
    <citation type="submission" date="2019-11" db="EMBL/GenBank/DDBJ databases">
        <authorList>
            <person name="Feng L."/>
        </authorList>
    </citation>
    <scope>NUCLEOTIDE SEQUENCE</scope>
    <source>
        <strain evidence="13">CParaputrificumLFYP93</strain>
    </source>
</reference>
<dbReference type="InterPro" id="IPR007083">
    <property type="entry name" value="RNA_pol_Rpb1_4"/>
</dbReference>
<dbReference type="Pfam" id="PF04560">
    <property type="entry name" value="RNA_pol_Rpb2_7"/>
    <property type="match status" value="1"/>
</dbReference>
<dbReference type="Pfam" id="PF05000">
    <property type="entry name" value="RNA_pol_Rpb1_4"/>
    <property type="match status" value="1"/>
</dbReference>
<dbReference type="InterPro" id="IPR007641">
    <property type="entry name" value="RNA_pol_Rpb2_7"/>
</dbReference>
<dbReference type="InterPro" id="IPR007066">
    <property type="entry name" value="RNA_pol_Rpb1_3"/>
</dbReference>
<evidence type="ECO:0000256" key="6">
    <source>
        <dbReference type="ARBA" id="ARBA00022478"/>
    </source>
</evidence>
<dbReference type="SUPFAM" id="SSF64484">
    <property type="entry name" value="beta and beta-prime subunits of DNA dependent RNA-polymerase"/>
    <property type="match status" value="2"/>
</dbReference>
<dbReference type="SMART" id="SM00663">
    <property type="entry name" value="RPOLA_N"/>
    <property type="match status" value="1"/>
</dbReference>
<gene>
    <name evidence="13" type="primary">rpoB_1</name>
    <name evidence="13" type="ORF">CPLFYP93_02459</name>
</gene>
<organism evidence="13">
    <name type="scientific">Clostridium paraputrificum</name>
    <dbReference type="NCBI Taxonomy" id="29363"/>
    <lineage>
        <taxon>Bacteria</taxon>
        <taxon>Bacillati</taxon>
        <taxon>Bacillota</taxon>
        <taxon>Clostridia</taxon>
        <taxon>Eubacteriales</taxon>
        <taxon>Clostridiaceae</taxon>
        <taxon>Clostridium</taxon>
    </lineage>
</organism>
<protein>
    <recommendedName>
        <fullName evidence="5">Bifunctional DNA-directed RNA polymerase subunit beta-beta'</fullName>
        <ecNumber evidence="4">2.7.7.6</ecNumber>
    </recommendedName>
</protein>
<dbReference type="InterPro" id="IPR037033">
    <property type="entry name" value="DNA-dir_RNAP_su2_hyb_sf"/>
</dbReference>
<comment type="function">
    <text evidence="1">DNA-dependent RNA polymerase catalyzes the transcription of DNA into RNA using the four ribonucleoside triphosphates as substrates.</text>
</comment>